<dbReference type="EMBL" id="BAAAQQ010000002">
    <property type="protein sequence ID" value="GAA2117730.1"/>
    <property type="molecule type" value="Genomic_DNA"/>
</dbReference>
<reference evidence="3" key="1">
    <citation type="journal article" date="2019" name="Int. J. Syst. Evol. Microbiol.">
        <title>The Global Catalogue of Microorganisms (GCM) 10K type strain sequencing project: providing services to taxonomists for standard genome sequencing and annotation.</title>
        <authorList>
            <consortium name="The Broad Institute Genomics Platform"/>
            <consortium name="The Broad Institute Genome Sequencing Center for Infectious Disease"/>
            <person name="Wu L."/>
            <person name="Ma J."/>
        </authorList>
    </citation>
    <scope>NUCLEOTIDE SEQUENCE [LARGE SCALE GENOMIC DNA]</scope>
    <source>
        <strain evidence="3">JCM 16021</strain>
    </source>
</reference>
<feature type="domain" description="Mycothiol-dependent maleylpyruvate isomerase metal-binding" evidence="1">
    <location>
        <begin position="13"/>
        <end position="116"/>
    </location>
</feature>
<dbReference type="Pfam" id="PF11716">
    <property type="entry name" value="MDMPI_N"/>
    <property type="match status" value="1"/>
</dbReference>
<dbReference type="Proteomes" id="UP001500575">
    <property type="component" value="Unassembled WGS sequence"/>
</dbReference>
<evidence type="ECO:0000313" key="2">
    <source>
        <dbReference type="EMBL" id="GAA2117730.1"/>
    </source>
</evidence>
<dbReference type="SUPFAM" id="SSF109854">
    <property type="entry name" value="DinB/YfiT-like putative metalloenzymes"/>
    <property type="match status" value="1"/>
</dbReference>
<dbReference type="RefSeq" id="WP_344302437.1">
    <property type="nucleotide sequence ID" value="NZ_BAAAQQ010000002.1"/>
</dbReference>
<proteinExistence type="predicted"/>
<dbReference type="InterPro" id="IPR034660">
    <property type="entry name" value="DinB/YfiT-like"/>
</dbReference>
<gene>
    <name evidence="2" type="ORF">GCM10009843_09000</name>
</gene>
<dbReference type="Gene3D" id="1.20.120.450">
    <property type="entry name" value="dinb family like domain"/>
    <property type="match status" value="1"/>
</dbReference>
<organism evidence="2 3">
    <name type="scientific">Nocardioides bigeumensis</name>
    <dbReference type="NCBI Taxonomy" id="433657"/>
    <lineage>
        <taxon>Bacteria</taxon>
        <taxon>Bacillati</taxon>
        <taxon>Actinomycetota</taxon>
        <taxon>Actinomycetes</taxon>
        <taxon>Propionibacteriales</taxon>
        <taxon>Nocardioidaceae</taxon>
        <taxon>Nocardioides</taxon>
    </lineage>
</organism>
<evidence type="ECO:0000259" key="1">
    <source>
        <dbReference type="Pfam" id="PF11716"/>
    </source>
</evidence>
<accession>A0ABP5JGF9</accession>
<evidence type="ECO:0000313" key="3">
    <source>
        <dbReference type="Proteomes" id="UP001500575"/>
    </source>
</evidence>
<name>A0ABP5JGF9_9ACTN</name>
<dbReference type="InterPro" id="IPR024344">
    <property type="entry name" value="MDMPI_metal-binding"/>
</dbReference>
<comment type="caution">
    <text evidence="2">The sequence shown here is derived from an EMBL/GenBank/DDBJ whole genome shotgun (WGS) entry which is preliminary data.</text>
</comment>
<keyword evidence="3" id="KW-1185">Reference proteome</keyword>
<protein>
    <recommendedName>
        <fullName evidence="1">Mycothiol-dependent maleylpyruvate isomerase metal-binding domain-containing protein</fullName>
    </recommendedName>
</protein>
<sequence length="201" mass="22058">MTETPVDWAELYRENVAAVTALAHDLTDDQLAAVVPATPEWTVSELLAHLSGVAHDFANERLDGAPGAEWTGRHVGERRGNTPSELTEELGRHRDSIAASVADNPRPAVVWNIAVHHADLHEALGLGRVPASYWRDVLEAMRSRVPEELSGVDDYELFRALFSRRSRGQVRGWSGALTAEAIDELGLFGPRDDDQPVPAQE</sequence>